<protein>
    <submittedName>
        <fullName evidence="2">Rab-gap/tbc-related</fullName>
    </submittedName>
</protein>
<evidence type="ECO:0000313" key="3">
    <source>
        <dbReference type="Proteomes" id="UP001150062"/>
    </source>
</evidence>
<keyword evidence="3" id="KW-1185">Reference proteome</keyword>
<organism evidence="2 3">
    <name type="scientific">Anaeramoeba flamelloides</name>
    <dbReference type="NCBI Taxonomy" id="1746091"/>
    <lineage>
        <taxon>Eukaryota</taxon>
        <taxon>Metamonada</taxon>
        <taxon>Anaeramoebidae</taxon>
        <taxon>Anaeramoeba</taxon>
    </lineage>
</organism>
<feature type="region of interest" description="Disordered" evidence="1">
    <location>
        <begin position="170"/>
        <end position="193"/>
    </location>
</feature>
<comment type="caution">
    <text evidence="2">The sequence shown here is derived from an EMBL/GenBank/DDBJ whole genome shotgun (WGS) entry which is preliminary data.</text>
</comment>
<feature type="compositionally biased region" description="Basic residues" evidence="1">
    <location>
        <begin position="170"/>
        <end position="192"/>
    </location>
</feature>
<dbReference type="EMBL" id="JAOAOG010000226">
    <property type="protein sequence ID" value="KAJ6239346.1"/>
    <property type="molecule type" value="Genomic_DNA"/>
</dbReference>
<feature type="compositionally biased region" description="Polar residues" evidence="1">
    <location>
        <begin position="81"/>
        <end position="98"/>
    </location>
</feature>
<feature type="region of interest" description="Disordered" evidence="1">
    <location>
        <begin position="81"/>
        <end position="138"/>
    </location>
</feature>
<evidence type="ECO:0000313" key="2">
    <source>
        <dbReference type="EMBL" id="KAJ6239346.1"/>
    </source>
</evidence>
<sequence>MDFLTEYDSQLETSIEMFNLEGNLIDLGILESSFGDLNDFEGSLLTDPILELPNFEENHEDVFGFENKCFELFQEFGNSKTKPIANSESEQESKSMTSIRIKIKNEKNKRTEETKQIQNKEKEKEKATEEEEEKEKKFKTATIDVTNQISLNVEQKSQIMNNKIKVQKKIKKPINQRKRRHTQRTRNKKNNKHKDNAYLIESGREVFKLLTGQLWAIAGGAPQKVIKPYSKKFAEQIGEIFCASTTEIEKFQDQLKYLLSNSRRTFTEFILEILIGVLSLSYLPNAPEISLKFNSILKQLNKSNFKNNSNNNNNDNESNNSNSLNNNNSISSNNNNNNHKTKELKLELEKIYSQIFSFQTLMYWFDKRFIDRLTFFFNKEDQEEFYNSHLFYIGKSKFVLSCLLLTKDLVDPNGPVSKYSECINLDFDNNPLNLYCNNRGNKFKIIKKLISDHNLNSGNYWNAISKDYVSKINFNENNICKHAPFNKIFQNPNLARCCKPNLSLNPKKKRTLANKEKITNIDINLDWLSKNRFF</sequence>
<proteinExistence type="predicted"/>
<feature type="compositionally biased region" description="Basic and acidic residues" evidence="1">
    <location>
        <begin position="103"/>
        <end position="127"/>
    </location>
</feature>
<reference evidence="2" key="1">
    <citation type="submission" date="2022-08" db="EMBL/GenBank/DDBJ databases">
        <title>Novel sulfate-reducing endosymbionts in the free-living metamonad Anaeramoeba.</title>
        <authorList>
            <person name="Jerlstrom-Hultqvist J."/>
            <person name="Cepicka I."/>
            <person name="Gallot-Lavallee L."/>
            <person name="Salas-Leiva D."/>
            <person name="Curtis B.A."/>
            <person name="Zahonova K."/>
            <person name="Pipaliya S."/>
            <person name="Dacks J."/>
            <person name="Roger A.J."/>
        </authorList>
    </citation>
    <scope>NUCLEOTIDE SEQUENCE</scope>
    <source>
        <strain evidence="2">Schooner1</strain>
    </source>
</reference>
<accession>A0ABQ8Y3E6</accession>
<gene>
    <name evidence="2" type="ORF">M0813_25229</name>
</gene>
<name>A0ABQ8Y3E6_9EUKA</name>
<evidence type="ECO:0000256" key="1">
    <source>
        <dbReference type="SAM" id="MobiDB-lite"/>
    </source>
</evidence>
<feature type="region of interest" description="Disordered" evidence="1">
    <location>
        <begin position="304"/>
        <end position="338"/>
    </location>
</feature>
<dbReference type="Proteomes" id="UP001150062">
    <property type="component" value="Unassembled WGS sequence"/>
</dbReference>